<dbReference type="InterPro" id="IPR044861">
    <property type="entry name" value="IPNS-like_FE2OG_OXY"/>
</dbReference>
<dbReference type="RefSeq" id="WP_285488205.1">
    <property type="nucleotide sequence ID" value="NZ_BSTI01000010.1"/>
</dbReference>
<dbReference type="PROSITE" id="PS51471">
    <property type="entry name" value="FE2OG_OXY"/>
    <property type="match status" value="1"/>
</dbReference>
<dbReference type="InterPro" id="IPR050231">
    <property type="entry name" value="Iron_ascorbate_oxido_reductase"/>
</dbReference>
<evidence type="ECO:0000256" key="3">
    <source>
        <dbReference type="RuleBase" id="RU003682"/>
    </source>
</evidence>
<sequence length="319" mass="35264">MTVVPIIDINRDPAVVAAELDEVCREIGFFQITSHGIPETLAEAAWNVTRAFFDLPLEHRMAVAMPEPGYPYGYSPLSGESLSRSLGAAGLGDLKESFNAGPFEPPTREYVDPDEASVYVPTPWPDQVLPELRAIWRAYYAEMLKLGRRLMSLFARGLRLPADFFDDKLDASPSSLRALNYPEQNVAPVPGQLRAGEHTDYGMITILRQDDAPGGLEVRSATGQWIGVPSVPDAYVINIGDLLARWTNDQWRSTLHRVVNPGAVPGQATRRQSMPFFYNANWAAVVECLPTCLRPGEGPRYPAVKAGPHLMDKFRSTLV</sequence>
<dbReference type="InterPro" id="IPR026992">
    <property type="entry name" value="DIOX_N"/>
</dbReference>
<comment type="caution">
    <text evidence="5">The sequence shown here is derived from an EMBL/GenBank/DDBJ whole genome shotgun (WGS) entry which is preliminary data.</text>
</comment>
<organism evidence="5 6">
    <name type="scientific">Amycolatopsis taiwanensis</name>
    <dbReference type="NCBI Taxonomy" id="342230"/>
    <lineage>
        <taxon>Bacteria</taxon>
        <taxon>Bacillati</taxon>
        <taxon>Actinomycetota</taxon>
        <taxon>Actinomycetes</taxon>
        <taxon>Pseudonocardiales</taxon>
        <taxon>Pseudonocardiaceae</taxon>
        <taxon>Amycolatopsis</taxon>
    </lineage>
</organism>
<name>A0A9W6VI72_9PSEU</name>
<proteinExistence type="inferred from homology"/>
<accession>A0A9W6VI72</accession>
<evidence type="ECO:0000256" key="2">
    <source>
        <dbReference type="ARBA" id="ARBA00023194"/>
    </source>
</evidence>
<dbReference type="SUPFAM" id="SSF51197">
    <property type="entry name" value="Clavaminate synthase-like"/>
    <property type="match status" value="1"/>
</dbReference>
<keyword evidence="6" id="KW-1185">Reference proteome</keyword>
<gene>
    <name evidence="5" type="ORF">Atai01_47130</name>
</gene>
<dbReference type="Gene3D" id="2.60.120.330">
    <property type="entry name" value="B-lactam Antibiotic, Isopenicillin N Synthase, Chain"/>
    <property type="match status" value="1"/>
</dbReference>
<dbReference type="Pfam" id="PF03171">
    <property type="entry name" value="2OG-FeII_Oxy"/>
    <property type="match status" value="1"/>
</dbReference>
<reference evidence="5" key="1">
    <citation type="submission" date="2023-03" db="EMBL/GenBank/DDBJ databases">
        <title>Amycolatopsis taiwanensis NBRC 103393.</title>
        <authorList>
            <person name="Ichikawa N."/>
            <person name="Sato H."/>
            <person name="Tonouchi N."/>
        </authorList>
    </citation>
    <scope>NUCLEOTIDE SEQUENCE</scope>
    <source>
        <strain evidence="5">NBRC 103393</strain>
    </source>
</reference>
<keyword evidence="3" id="KW-0408">Iron</keyword>
<dbReference type="PRINTS" id="PR00682">
    <property type="entry name" value="IPNSYNTHASE"/>
</dbReference>
<dbReference type="GO" id="GO:0017000">
    <property type="term" value="P:antibiotic biosynthetic process"/>
    <property type="evidence" value="ECO:0007669"/>
    <property type="project" value="UniProtKB-KW"/>
</dbReference>
<feature type="domain" description="Fe2OG dioxygenase" evidence="4">
    <location>
        <begin position="172"/>
        <end position="280"/>
    </location>
</feature>
<comment type="similarity">
    <text evidence="3">Belongs to the iron/ascorbate-dependent oxidoreductase family.</text>
</comment>
<keyword evidence="3" id="KW-0479">Metal-binding</keyword>
<evidence type="ECO:0000256" key="1">
    <source>
        <dbReference type="ARBA" id="ARBA00004792"/>
    </source>
</evidence>
<evidence type="ECO:0000313" key="6">
    <source>
        <dbReference type="Proteomes" id="UP001165136"/>
    </source>
</evidence>
<comment type="pathway">
    <text evidence="1">Antibiotic biosynthesis.</text>
</comment>
<dbReference type="Proteomes" id="UP001165136">
    <property type="component" value="Unassembled WGS sequence"/>
</dbReference>
<dbReference type="EMBL" id="BSTI01000010">
    <property type="protein sequence ID" value="GLY68094.1"/>
    <property type="molecule type" value="Genomic_DNA"/>
</dbReference>
<protein>
    <submittedName>
        <fullName evidence="5">2OG-Fe(II) oxygenase</fullName>
    </submittedName>
</protein>
<dbReference type="AlphaFoldDB" id="A0A9W6VI72"/>
<dbReference type="GO" id="GO:0016491">
    <property type="term" value="F:oxidoreductase activity"/>
    <property type="evidence" value="ECO:0007669"/>
    <property type="project" value="UniProtKB-KW"/>
</dbReference>
<evidence type="ECO:0000313" key="5">
    <source>
        <dbReference type="EMBL" id="GLY68094.1"/>
    </source>
</evidence>
<evidence type="ECO:0000259" key="4">
    <source>
        <dbReference type="PROSITE" id="PS51471"/>
    </source>
</evidence>
<keyword evidence="3" id="KW-0560">Oxidoreductase</keyword>
<dbReference type="InterPro" id="IPR027443">
    <property type="entry name" value="IPNS-like_sf"/>
</dbReference>
<dbReference type="GO" id="GO:0046872">
    <property type="term" value="F:metal ion binding"/>
    <property type="evidence" value="ECO:0007669"/>
    <property type="project" value="UniProtKB-KW"/>
</dbReference>
<dbReference type="PANTHER" id="PTHR47990">
    <property type="entry name" value="2-OXOGLUTARATE (2OG) AND FE(II)-DEPENDENT OXYGENASE SUPERFAMILY PROTEIN-RELATED"/>
    <property type="match status" value="1"/>
</dbReference>
<dbReference type="InterPro" id="IPR005123">
    <property type="entry name" value="Oxoglu/Fe-dep_dioxygenase_dom"/>
</dbReference>
<dbReference type="Pfam" id="PF14226">
    <property type="entry name" value="DIOX_N"/>
    <property type="match status" value="1"/>
</dbReference>
<keyword evidence="2" id="KW-0045">Antibiotic biosynthesis</keyword>